<accession>A0A4U0TQ89</accession>
<evidence type="ECO:0000256" key="9">
    <source>
        <dbReference type="SAM" id="MobiDB-lite"/>
    </source>
</evidence>
<dbReference type="AlphaFoldDB" id="A0A4U0TQ89"/>
<feature type="active site" description="Charge relay system" evidence="8">
    <location>
        <position position="317"/>
    </location>
</feature>
<evidence type="ECO:0000256" key="2">
    <source>
        <dbReference type="ARBA" id="ARBA00022670"/>
    </source>
</evidence>
<feature type="domain" description="Peptidase S53" evidence="11">
    <location>
        <begin position="238"/>
        <end position="672"/>
    </location>
</feature>
<reference evidence="12 13" key="1">
    <citation type="submission" date="2017-03" db="EMBL/GenBank/DDBJ databases">
        <title>Genomes of endolithic fungi from Antarctica.</title>
        <authorList>
            <person name="Coleine C."/>
            <person name="Masonjones S."/>
            <person name="Stajich J.E."/>
        </authorList>
    </citation>
    <scope>NUCLEOTIDE SEQUENCE [LARGE SCALE GENOMIC DNA]</scope>
    <source>
        <strain evidence="12 13">CCFEE 6315</strain>
    </source>
</reference>
<evidence type="ECO:0000313" key="13">
    <source>
        <dbReference type="Proteomes" id="UP000308549"/>
    </source>
</evidence>
<feature type="active site" description="Charge relay system" evidence="8">
    <location>
        <position position="321"/>
    </location>
</feature>
<dbReference type="PANTHER" id="PTHR14218:SF19">
    <property type="entry name" value="SERINE PROTEASE AORO, PUTATIVE (AFU_ORTHOLOGUE AFUA_6G10250)-RELATED"/>
    <property type="match status" value="1"/>
</dbReference>
<dbReference type="SUPFAM" id="SSF52743">
    <property type="entry name" value="Subtilisin-like"/>
    <property type="match status" value="1"/>
</dbReference>
<dbReference type="PROSITE" id="PS51695">
    <property type="entry name" value="SEDOLISIN"/>
    <property type="match status" value="1"/>
</dbReference>
<sequence>MRFLLLPLLAAALEPTVGRSVLPATHVVHEKRDLAGTGRWVKEDRVQPHVKLPNRIGLKQNEAALAGAQRWLMEAAHPASEQYGQHWTQEEVVEAFRPSADAVDQVLEWISETAGIAKHRITHTDNKAWLAFDAKAEQLETLLHATYYEHHDAADGRVMISCDKYHLPSHIRPHIDYITPGVKGIHVHSDELHKRSWKPEHHGGHGEHGGPFGWQPPKHRPAPHMPKYGNELATCDVAITPACIQALYDFEPLSPYAEVSPNNSMGIFEEGDFYAQEDLDSFFTNFTSYVPNGTHPKLDSIDGGQAPIANISEAGGESDLDFELAIPIIYPQTTTLYQTDDLYYAEGGNGTQSGIFNTFLDAIDGSYCTYAAYGENGNDPVLDPTYPDPNGYKGQLMCGIYKPTNVISISYGEQEQDLPAYYQQRQCNEFLKLGLQGVSIFVASGDTGVGGLSNDGTANGCLRNGTVFSPTQPNSCPWLTNVGATKVYPGRTVYEPESAVVDPAGQPYRGAYSSGGGFSNIFPIPDYQSDAIAGYFENYNPPYPYYFDGQYNGTNGLYNRNGRGIPDVAANGDNIATYVGGEFTLEGGTSASSPIFAALVTRINEERIKAGKGPVGFINPVLYNHPEVLNDIVNGTNPGCGTDGFSCSPGWDPVTGLGTPNYPKMLKLFMSLP</sequence>
<feature type="signal peptide" evidence="10">
    <location>
        <begin position="1"/>
        <end position="18"/>
    </location>
</feature>
<feature type="binding site" evidence="8">
    <location>
        <position position="650"/>
    </location>
    <ligand>
        <name>Ca(2+)</name>
        <dbReference type="ChEBI" id="CHEBI:29108"/>
    </ligand>
</feature>
<evidence type="ECO:0000313" key="12">
    <source>
        <dbReference type="EMBL" id="TKA24230.1"/>
    </source>
</evidence>
<dbReference type="CDD" id="cd11377">
    <property type="entry name" value="Pro-peptidase_S53"/>
    <property type="match status" value="1"/>
</dbReference>
<dbReference type="CDD" id="cd04056">
    <property type="entry name" value="Peptidases_S53"/>
    <property type="match status" value="1"/>
</dbReference>
<dbReference type="GO" id="GO:0008240">
    <property type="term" value="F:tripeptidyl-peptidase activity"/>
    <property type="evidence" value="ECO:0007669"/>
    <property type="project" value="TreeGrafter"/>
</dbReference>
<comment type="caution">
    <text evidence="12">The sequence shown here is derived from an EMBL/GenBank/DDBJ whole genome shotgun (WGS) entry which is preliminary data.</text>
</comment>
<evidence type="ECO:0000256" key="4">
    <source>
        <dbReference type="ARBA" id="ARBA00022801"/>
    </source>
</evidence>
<feature type="binding site" evidence="8">
    <location>
        <position position="652"/>
    </location>
    <ligand>
        <name>Ca(2+)</name>
        <dbReference type="ChEBI" id="CHEBI:29108"/>
    </ligand>
</feature>
<organism evidence="12 13">
    <name type="scientific">Salinomyces thailandicus</name>
    <dbReference type="NCBI Taxonomy" id="706561"/>
    <lineage>
        <taxon>Eukaryota</taxon>
        <taxon>Fungi</taxon>
        <taxon>Dikarya</taxon>
        <taxon>Ascomycota</taxon>
        <taxon>Pezizomycotina</taxon>
        <taxon>Dothideomycetes</taxon>
        <taxon>Dothideomycetidae</taxon>
        <taxon>Mycosphaerellales</taxon>
        <taxon>Teratosphaeriaceae</taxon>
        <taxon>Salinomyces</taxon>
    </lineage>
</organism>
<evidence type="ECO:0000256" key="8">
    <source>
        <dbReference type="PROSITE-ProRule" id="PRU01032"/>
    </source>
</evidence>
<protein>
    <recommendedName>
        <fullName evidence="11">Peptidase S53 domain-containing protein</fullName>
    </recommendedName>
</protein>
<keyword evidence="7" id="KW-0865">Zymogen</keyword>
<keyword evidence="13" id="KW-1185">Reference proteome</keyword>
<feature type="chain" id="PRO_5020887820" description="Peptidase S53 domain-containing protein" evidence="10">
    <location>
        <begin position="19"/>
        <end position="673"/>
    </location>
</feature>
<dbReference type="SUPFAM" id="SSF54897">
    <property type="entry name" value="Protease propeptides/inhibitors"/>
    <property type="match status" value="1"/>
</dbReference>
<keyword evidence="3 8" id="KW-0479">Metal-binding</keyword>
<dbReference type="InterPro" id="IPR050819">
    <property type="entry name" value="Tripeptidyl-peptidase_I"/>
</dbReference>
<comment type="cofactor">
    <cofactor evidence="8">
        <name>Ca(2+)</name>
        <dbReference type="ChEBI" id="CHEBI:29108"/>
    </cofactor>
    <text evidence="8">Binds 1 Ca(2+) ion per subunit.</text>
</comment>
<dbReference type="SMART" id="SM00944">
    <property type="entry name" value="Pro-kuma_activ"/>
    <property type="match status" value="1"/>
</dbReference>
<keyword evidence="5 8" id="KW-0720">Serine protease</keyword>
<dbReference type="GO" id="GO:0004252">
    <property type="term" value="F:serine-type endopeptidase activity"/>
    <property type="evidence" value="ECO:0007669"/>
    <property type="project" value="UniProtKB-UniRule"/>
</dbReference>
<dbReference type="GO" id="GO:0046872">
    <property type="term" value="F:metal ion binding"/>
    <property type="evidence" value="ECO:0007669"/>
    <property type="project" value="UniProtKB-UniRule"/>
</dbReference>
<dbReference type="InterPro" id="IPR036852">
    <property type="entry name" value="Peptidase_S8/S53_dom_sf"/>
</dbReference>
<evidence type="ECO:0000256" key="5">
    <source>
        <dbReference type="ARBA" id="ARBA00022825"/>
    </source>
</evidence>
<proteinExistence type="predicted"/>
<feature type="active site" description="Charge relay system" evidence="8">
    <location>
        <position position="590"/>
    </location>
</feature>
<evidence type="ECO:0000256" key="10">
    <source>
        <dbReference type="SAM" id="SignalP"/>
    </source>
</evidence>
<dbReference type="EMBL" id="NAJL01000046">
    <property type="protein sequence ID" value="TKA24230.1"/>
    <property type="molecule type" value="Genomic_DNA"/>
</dbReference>
<keyword evidence="2 8" id="KW-0645">Protease</keyword>
<feature type="compositionally biased region" description="Basic and acidic residues" evidence="9">
    <location>
        <begin position="196"/>
        <end position="208"/>
    </location>
</feature>
<name>A0A4U0TQ89_9PEZI</name>
<dbReference type="GO" id="GO:0005576">
    <property type="term" value="C:extracellular region"/>
    <property type="evidence" value="ECO:0007669"/>
    <property type="project" value="UniProtKB-SubCell"/>
</dbReference>
<evidence type="ECO:0000256" key="7">
    <source>
        <dbReference type="ARBA" id="ARBA00023145"/>
    </source>
</evidence>
<evidence type="ECO:0000256" key="3">
    <source>
        <dbReference type="ARBA" id="ARBA00022723"/>
    </source>
</evidence>
<evidence type="ECO:0000259" key="11">
    <source>
        <dbReference type="PROSITE" id="PS51695"/>
    </source>
</evidence>
<dbReference type="PANTHER" id="PTHR14218">
    <property type="entry name" value="PROTEASE S8 TRIPEPTIDYL PEPTIDASE I CLN2"/>
    <property type="match status" value="1"/>
</dbReference>
<feature type="region of interest" description="Disordered" evidence="9">
    <location>
        <begin position="196"/>
        <end position="216"/>
    </location>
</feature>
<keyword evidence="10" id="KW-0732">Signal</keyword>
<comment type="subcellular location">
    <subcellularLocation>
        <location evidence="1">Secreted</location>
        <location evidence="1">Extracellular space</location>
    </subcellularLocation>
</comment>
<dbReference type="Gene3D" id="3.40.50.200">
    <property type="entry name" value="Peptidase S8/S53 domain"/>
    <property type="match status" value="1"/>
</dbReference>
<dbReference type="InterPro" id="IPR030400">
    <property type="entry name" value="Sedolisin_dom"/>
</dbReference>
<dbReference type="Proteomes" id="UP000308549">
    <property type="component" value="Unassembled WGS sequence"/>
</dbReference>
<feature type="binding site" evidence="8">
    <location>
        <position position="632"/>
    </location>
    <ligand>
        <name>Ca(2+)</name>
        <dbReference type="ChEBI" id="CHEBI:29108"/>
    </ligand>
</feature>
<keyword evidence="4 8" id="KW-0378">Hydrolase</keyword>
<dbReference type="Pfam" id="PF09286">
    <property type="entry name" value="Pro-kuma_activ"/>
    <property type="match status" value="1"/>
</dbReference>
<dbReference type="OrthoDB" id="409122at2759"/>
<dbReference type="GO" id="GO:0006508">
    <property type="term" value="P:proteolysis"/>
    <property type="evidence" value="ECO:0007669"/>
    <property type="project" value="UniProtKB-KW"/>
</dbReference>
<dbReference type="InterPro" id="IPR015366">
    <property type="entry name" value="S53_propep"/>
</dbReference>
<gene>
    <name evidence="12" type="ORF">B0A50_05994</name>
</gene>
<evidence type="ECO:0000256" key="1">
    <source>
        <dbReference type="ARBA" id="ARBA00004239"/>
    </source>
</evidence>
<evidence type="ECO:0000256" key="6">
    <source>
        <dbReference type="ARBA" id="ARBA00022837"/>
    </source>
</evidence>
<keyword evidence="6 8" id="KW-0106">Calcium</keyword>
<feature type="binding site" evidence="8">
    <location>
        <position position="631"/>
    </location>
    <ligand>
        <name>Ca(2+)</name>
        <dbReference type="ChEBI" id="CHEBI:29108"/>
    </ligand>
</feature>